<feature type="chain" id="PRO_5013350015" evidence="2">
    <location>
        <begin position="23"/>
        <end position="107"/>
    </location>
</feature>
<feature type="compositionally biased region" description="Low complexity" evidence="1">
    <location>
        <begin position="83"/>
        <end position="93"/>
    </location>
</feature>
<proteinExistence type="predicted"/>
<reference evidence="3 4" key="1">
    <citation type="submission" date="2017-05" db="EMBL/GenBank/DDBJ databases">
        <title>Polynucleobacter sp. MWH-K35W1 isolated from the permanently anoxic monimolimnion of a meromictic lake.</title>
        <authorList>
            <person name="Hahn M.W."/>
        </authorList>
    </citation>
    <scope>NUCLEOTIDE SEQUENCE [LARGE SCALE GENOMIC DNA]</scope>
    <source>
        <strain evidence="3 4">MWH-K35W1</strain>
    </source>
</reference>
<gene>
    <name evidence="3" type="ORF">CBI30_06905</name>
</gene>
<evidence type="ECO:0000256" key="2">
    <source>
        <dbReference type="SAM" id="SignalP"/>
    </source>
</evidence>
<dbReference type="EMBL" id="NGUO01000010">
    <property type="protein sequence ID" value="OWS71463.1"/>
    <property type="molecule type" value="Genomic_DNA"/>
</dbReference>
<keyword evidence="2" id="KW-0732">Signal</keyword>
<accession>A0A254PY33</accession>
<evidence type="ECO:0000313" key="4">
    <source>
        <dbReference type="Proteomes" id="UP000198104"/>
    </source>
</evidence>
<feature type="region of interest" description="Disordered" evidence="1">
    <location>
        <begin position="68"/>
        <end position="107"/>
    </location>
</feature>
<dbReference type="Proteomes" id="UP000198104">
    <property type="component" value="Unassembled WGS sequence"/>
</dbReference>
<evidence type="ECO:0000313" key="3">
    <source>
        <dbReference type="EMBL" id="OWS71463.1"/>
    </source>
</evidence>
<protein>
    <submittedName>
        <fullName evidence="3">Uncharacterized protein</fullName>
    </submittedName>
</protein>
<sequence>MNKKLLAAVALVTLTLSPLGYSQSTTTNYRDANGSVVGSSINYGNGTVQYRDVNGSIVGSAYNGNGASNTTNYMDSSGHVIGSSSSSSPNNNPQPIRPFNQDAWQAK</sequence>
<comment type="caution">
    <text evidence="3">The sequence shown here is derived from an EMBL/GenBank/DDBJ whole genome shotgun (WGS) entry which is preliminary data.</text>
</comment>
<organism evidence="3 4">
    <name type="scientific">Polynucleobacter aenigmaticus</name>
    <dbReference type="NCBI Taxonomy" id="1743164"/>
    <lineage>
        <taxon>Bacteria</taxon>
        <taxon>Pseudomonadati</taxon>
        <taxon>Pseudomonadota</taxon>
        <taxon>Betaproteobacteria</taxon>
        <taxon>Burkholderiales</taxon>
        <taxon>Burkholderiaceae</taxon>
        <taxon>Polynucleobacter</taxon>
    </lineage>
</organism>
<dbReference type="RefSeq" id="WP_088527580.1">
    <property type="nucleotide sequence ID" value="NZ_NGUO01000010.1"/>
</dbReference>
<feature type="signal peptide" evidence="2">
    <location>
        <begin position="1"/>
        <end position="22"/>
    </location>
</feature>
<name>A0A254PY33_9BURK</name>
<evidence type="ECO:0000256" key="1">
    <source>
        <dbReference type="SAM" id="MobiDB-lite"/>
    </source>
</evidence>
<dbReference type="AlphaFoldDB" id="A0A254PY33"/>
<keyword evidence="4" id="KW-1185">Reference proteome</keyword>